<sequence>MKKKSSQSPIMMTVYDLVMGSPSSISKVAAWANLSPSAPVPNPTPSRGRTNKPNKTSTPSRYTKTENSMDLPPFHHHHRYVPFSDNHPLYQPQPHRLPPHPPPPTVPPLPPTPPPLPHHLTLPPPPPLPPPVQSQFSFLPNSTEEISTRFFNFIPPHLLNHLRPPARPPSPPRVSSDEYSNRDQLRLDDISRFSDIWPDLPPLPRAPPVPPLHYHNHHRPASPLGPQIGSYSNDFQPSFRFQDEFIDEGCRDDDNLQLPLWGRKDIRFDSLNDVDDRKYIGGRERYEWNSNLVDRDFISADSQGGSELSLHRSRNAELNMGNYELYEDLRWRNSSLETDRNYGNNNGVSLRLRGKRQELFDSSGFEDASRYNNSRLGGKRAEEFFNRSTGKKQLQKKSALQRIQLGKTNNNRNRSHDYSHLSKSYHDEPNSGVRSFKEKEKDVSTRMEHKMEEREKSPMELDVSFKSNALVAKAIKASPSPVVDSSRNLTPRNRKIRKLKLSDSPGVKLSEHADDTSSSMHHFDNDHREFSKTVISDKNNSHTTCASHRAASRYKCQKSAENVSAVRTDSYTPGLDIRSDSDNDLREFVKKIGVSACDNLPGGSQPCSSDLGGYNADKEFPKGLESVQDVKSVSFDIDGTPRKRKRVAILLQSKKDGVQPGTEEYSYSDTPLEGILREEGLSSSADIEMLLLPQSSAMISVLQNSGDAYACEAADHAEISVHDGYSDLNSDKIVEHSYQDKPKLFENGPGGKVMDSVKGNALKESKVHNVQMEDYASRNEGCSNSSPELRLWRISEQIDVSESVNANTKDPTPNEVSISETNEINDCSPNPVSSAGNCTVLCLSPKSEDSPKENTSFINSTVDLEMDSQESTENLAILINLKAPCGEDNCEINLPCMKNIASLSKNLSSHVGLTNSVCRLVDSAPEALFNNMMSSEEIPSNLLEAVQNGKSSESEISNGLSGKEKMLVKSPASGVETVRPTSLGSKNDTKLRQALTVPVNSHKVLPVSQCNSKVLQNSNSLPEKPSVSNNSLTNSIQGGFLGRKSLKYPSVGKAPTFNHVSRPRTWHRIGTPSQSVAGSKSHVSSQINSEKEFARVQNSYIRKGNSLVRKPSPVGLVPKGSRASIPTLNQLNPGIDNLKKARGSGGISNVIGPSTSATVRAFIAGPERPKTPPLTGPVKSLNCKPADQGDSTCSQADPFRNHFPGETLDPSNSASGMGMKSSSEDGVKPSEDTNFEDGSRSNLQGQSTIEERNSGKKITYVKRKSNQLIATNNSCDPSCQSSEKPQALSSEGYYKRRKNQLIRTSVEDNVKQRTAVPGRCLSSERQETAKNARNSSSRQNGFSKKKFSLVWTLHSTLSSKKDGSSGHFRGVRPFLFPWKRATYRTDFTHSLGSKANDNLASSISRKLLLSQKSNTIYKRSISGFSLRRSKVLGFYGRSLKWSKSIERNSRKANEDATLAVAAAEKRKSEQNGAALPLFKSRNYVSRERIFRVGSERYRMDPTGKTLQRISEDTTSYSEDQSENNTKKSFVPRRLLIGNDEYVRIGNGNQLVRDPKKRTRALASEKVRWSLHTARLRLARKKKYCQFFTRFGKCKDDKRCSYIHDPSKIVVCTKFLNGCCSNSNCKLTHKVIPERMQDCSYFLQGLCSNESCPYRHVNVNPNSPVCEGFLRGHCADGNECRKKHTYVCPAFGATGNCQLGSKCKLHHPKTKRKGMKSKASTVQKNGRGLRYFGAGHIDRARSSSIAFPKIITGEGDDHIFCQDGKFTDFISLADSEEVMEEEAVEARFEPSCDSSDREEPSSDIQEDLDELIKPIRMMKKDVVLDSSPAIDNSRGATSGSYVSEESGQNN</sequence>
<evidence type="ECO:0000313" key="1">
    <source>
        <dbReference type="EMBL" id="KAI5664442.1"/>
    </source>
</evidence>
<evidence type="ECO:0000313" key="2">
    <source>
        <dbReference type="Proteomes" id="UP001060085"/>
    </source>
</evidence>
<accession>A0ACC0AWR4</accession>
<proteinExistence type="predicted"/>
<organism evidence="1 2">
    <name type="scientific">Catharanthus roseus</name>
    <name type="common">Madagascar periwinkle</name>
    <name type="synonym">Vinca rosea</name>
    <dbReference type="NCBI Taxonomy" id="4058"/>
    <lineage>
        <taxon>Eukaryota</taxon>
        <taxon>Viridiplantae</taxon>
        <taxon>Streptophyta</taxon>
        <taxon>Embryophyta</taxon>
        <taxon>Tracheophyta</taxon>
        <taxon>Spermatophyta</taxon>
        <taxon>Magnoliopsida</taxon>
        <taxon>eudicotyledons</taxon>
        <taxon>Gunneridae</taxon>
        <taxon>Pentapetalae</taxon>
        <taxon>asterids</taxon>
        <taxon>lamiids</taxon>
        <taxon>Gentianales</taxon>
        <taxon>Apocynaceae</taxon>
        <taxon>Rauvolfioideae</taxon>
        <taxon>Vinceae</taxon>
        <taxon>Catharanthinae</taxon>
        <taxon>Catharanthus</taxon>
    </lineage>
</organism>
<comment type="caution">
    <text evidence="1">The sequence shown here is derived from an EMBL/GenBank/DDBJ whole genome shotgun (WGS) entry which is preliminary data.</text>
</comment>
<dbReference type="EMBL" id="CM044705">
    <property type="protein sequence ID" value="KAI5664442.1"/>
    <property type="molecule type" value="Genomic_DNA"/>
</dbReference>
<protein>
    <submittedName>
        <fullName evidence="1">Uncharacterized protein</fullName>
    </submittedName>
</protein>
<dbReference type="Proteomes" id="UP001060085">
    <property type="component" value="Linkage Group LG05"/>
</dbReference>
<keyword evidence="2" id="KW-1185">Reference proteome</keyword>
<name>A0ACC0AWR4_CATRO</name>
<gene>
    <name evidence="1" type="ORF">M9H77_23765</name>
</gene>
<reference evidence="2" key="1">
    <citation type="journal article" date="2023" name="Nat. Plants">
        <title>Single-cell RNA sequencing provides a high-resolution roadmap for understanding the multicellular compartmentation of specialized metabolism.</title>
        <authorList>
            <person name="Sun S."/>
            <person name="Shen X."/>
            <person name="Li Y."/>
            <person name="Li Y."/>
            <person name="Wang S."/>
            <person name="Li R."/>
            <person name="Zhang H."/>
            <person name="Shen G."/>
            <person name="Guo B."/>
            <person name="Wei J."/>
            <person name="Xu J."/>
            <person name="St-Pierre B."/>
            <person name="Chen S."/>
            <person name="Sun C."/>
        </authorList>
    </citation>
    <scope>NUCLEOTIDE SEQUENCE [LARGE SCALE GENOMIC DNA]</scope>
</reference>